<protein>
    <submittedName>
        <fullName evidence="2">Uncharacterized protein</fullName>
    </submittedName>
</protein>
<feature type="compositionally biased region" description="Basic and acidic residues" evidence="1">
    <location>
        <begin position="67"/>
        <end position="86"/>
    </location>
</feature>
<keyword evidence="3" id="KW-1185">Reference proteome</keyword>
<feature type="compositionally biased region" description="Basic and acidic residues" evidence="1">
    <location>
        <begin position="103"/>
        <end position="122"/>
    </location>
</feature>
<feature type="region of interest" description="Disordered" evidence="1">
    <location>
        <begin position="44"/>
        <end position="122"/>
    </location>
</feature>
<evidence type="ECO:0000313" key="2">
    <source>
        <dbReference type="EMBL" id="GFS86470.1"/>
    </source>
</evidence>
<organism evidence="2 3">
    <name type="scientific">Nephila pilipes</name>
    <name type="common">Giant wood spider</name>
    <name type="synonym">Nephila maculata</name>
    <dbReference type="NCBI Taxonomy" id="299642"/>
    <lineage>
        <taxon>Eukaryota</taxon>
        <taxon>Metazoa</taxon>
        <taxon>Ecdysozoa</taxon>
        <taxon>Arthropoda</taxon>
        <taxon>Chelicerata</taxon>
        <taxon>Arachnida</taxon>
        <taxon>Araneae</taxon>
        <taxon>Araneomorphae</taxon>
        <taxon>Entelegynae</taxon>
        <taxon>Araneoidea</taxon>
        <taxon>Nephilidae</taxon>
        <taxon>Nephila</taxon>
    </lineage>
</organism>
<feature type="compositionally biased region" description="Basic residues" evidence="1">
    <location>
        <begin position="56"/>
        <end position="66"/>
    </location>
</feature>
<dbReference type="Proteomes" id="UP000887013">
    <property type="component" value="Unassembled WGS sequence"/>
</dbReference>
<comment type="caution">
    <text evidence="2">The sequence shown here is derived from an EMBL/GenBank/DDBJ whole genome shotgun (WGS) entry which is preliminary data.</text>
</comment>
<dbReference type="EMBL" id="BMAW01098778">
    <property type="protein sequence ID" value="GFS86470.1"/>
    <property type="molecule type" value="Genomic_DNA"/>
</dbReference>
<accession>A0A8X6MZF2</accession>
<reference evidence="2" key="1">
    <citation type="submission" date="2020-08" db="EMBL/GenBank/DDBJ databases">
        <title>Multicomponent nature underlies the extraordinary mechanical properties of spider dragline silk.</title>
        <authorList>
            <person name="Kono N."/>
            <person name="Nakamura H."/>
            <person name="Mori M."/>
            <person name="Yoshida Y."/>
            <person name="Ohtoshi R."/>
            <person name="Malay A.D."/>
            <person name="Moran D.A.P."/>
            <person name="Tomita M."/>
            <person name="Numata K."/>
            <person name="Arakawa K."/>
        </authorList>
    </citation>
    <scope>NUCLEOTIDE SEQUENCE</scope>
</reference>
<sequence>MDGRIHKKVREFGTQKFGQRENFVDGHNRARTLERTKIFIFNLRQEHTESSSSKNQRLRVRRRNNKQKREFGTQTTRRSDKEDGPGEKGSTGNGTSQKSGFKSVEEERFSAKLLREGERRSS</sequence>
<evidence type="ECO:0000313" key="3">
    <source>
        <dbReference type="Proteomes" id="UP000887013"/>
    </source>
</evidence>
<gene>
    <name evidence="2" type="ORF">NPIL_121041</name>
</gene>
<dbReference type="AlphaFoldDB" id="A0A8X6MZF2"/>
<evidence type="ECO:0000256" key="1">
    <source>
        <dbReference type="SAM" id="MobiDB-lite"/>
    </source>
</evidence>
<name>A0A8X6MZF2_NEPPI</name>
<proteinExistence type="predicted"/>